<proteinExistence type="predicted"/>
<keyword evidence="13" id="KW-1185">Reference proteome</keyword>
<dbReference type="RefSeq" id="WP_142444120.1">
    <property type="nucleotide sequence ID" value="NZ_SESI01000003.1"/>
</dbReference>
<evidence type="ECO:0000256" key="7">
    <source>
        <dbReference type="PROSITE-ProRule" id="PRU00169"/>
    </source>
</evidence>
<dbReference type="PROSITE" id="PS50113">
    <property type="entry name" value="PAC"/>
    <property type="match status" value="1"/>
</dbReference>
<dbReference type="SMART" id="SM00448">
    <property type="entry name" value="REC"/>
    <property type="match status" value="1"/>
</dbReference>
<dbReference type="CDD" id="cd00082">
    <property type="entry name" value="HisKA"/>
    <property type="match status" value="1"/>
</dbReference>
<dbReference type="SMART" id="SM00387">
    <property type="entry name" value="HATPase_c"/>
    <property type="match status" value="1"/>
</dbReference>
<dbReference type="InterPro" id="IPR001610">
    <property type="entry name" value="PAC"/>
</dbReference>
<feature type="domain" description="Histidine kinase" evidence="8">
    <location>
        <begin position="287"/>
        <end position="477"/>
    </location>
</feature>
<dbReference type="SMART" id="SM00388">
    <property type="entry name" value="HisKA"/>
    <property type="match status" value="1"/>
</dbReference>
<evidence type="ECO:0000256" key="5">
    <source>
        <dbReference type="ARBA" id="ARBA00022777"/>
    </source>
</evidence>
<dbReference type="InterPro" id="IPR000014">
    <property type="entry name" value="PAS"/>
</dbReference>
<sequence length="489" mass="54641">MSNFDSMTDLSSSTPSENIHILHVDDEPDFARMVTDNLTAETDRFTVEWTTDPDEVAAIVADSGVDCVISDYMMPEMTGLEVLEEARAVDPDIPFILFTDTGSESIASEAISAGVSDYVIKQRIKEQYTLLANKITTHVDRRRAEAVAARTEQQLHELAENTNDVLWIFSADWSELEYINSRYETMFGQSVENLSENPESFLQATHPDDVDDLTQAMERCSAGYTQDIEYRIESGDDWKWVESHAEPIVEDDTVVRIAGFTHDITERKQRELELGAKNERLERFASIVSHDLRNPLSVADGYLEMARNEADSDHLETVANALDRMETLISEILVLAREGQEVTDMNSVVLDNIIQSSWSNIDHGAATLQAETNVRIEADKIRLGQVFENLFRNAIEHGGDDVTITVGILDDNAGFYVENDGEPIPEDKQEQIFETGFTTNKQGTGFGLAIIERIVEAHGWEIRATDGTDGGARFEITGVALTSQDQTLE</sequence>
<gene>
    <name evidence="12" type="ORF">EWF95_10990</name>
</gene>
<dbReference type="InterPro" id="IPR036097">
    <property type="entry name" value="HisK_dim/P_sf"/>
</dbReference>
<keyword evidence="4" id="KW-0808">Transferase</keyword>
<dbReference type="OrthoDB" id="8127at2157"/>
<evidence type="ECO:0000256" key="4">
    <source>
        <dbReference type="ARBA" id="ARBA00022679"/>
    </source>
</evidence>
<dbReference type="EC" id="2.7.13.3" evidence="2"/>
<dbReference type="GO" id="GO:0000155">
    <property type="term" value="F:phosphorelay sensor kinase activity"/>
    <property type="evidence" value="ECO:0007669"/>
    <property type="project" value="InterPro"/>
</dbReference>
<keyword evidence="3 7" id="KW-0597">Phosphoprotein</keyword>
<feature type="modified residue" description="4-aspartylphosphate" evidence="7">
    <location>
        <position position="71"/>
    </location>
</feature>
<dbReference type="SUPFAM" id="SSF55874">
    <property type="entry name" value="ATPase domain of HSP90 chaperone/DNA topoisomerase II/histidine kinase"/>
    <property type="match status" value="1"/>
</dbReference>
<keyword evidence="6" id="KW-0902">Two-component regulatory system</keyword>
<dbReference type="CDD" id="cd00156">
    <property type="entry name" value="REC"/>
    <property type="match status" value="1"/>
</dbReference>
<dbReference type="InterPro" id="IPR005467">
    <property type="entry name" value="His_kinase_dom"/>
</dbReference>
<dbReference type="PANTHER" id="PTHR43711:SF1">
    <property type="entry name" value="HISTIDINE KINASE 1"/>
    <property type="match status" value="1"/>
</dbReference>
<dbReference type="InterPro" id="IPR004358">
    <property type="entry name" value="Sig_transdc_His_kin-like_C"/>
</dbReference>
<evidence type="ECO:0000259" key="8">
    <source>
        <dbReference type="PROSITE" id="PS50109"/>
    </source>
</evidence>
<dbReference type="PANTHER" id="PTHR43711">
    <property type="entry name" value="TWO-COMPONENT HISTIDINE KINASE"/>
    <property type="match status" value="1"/>
</dbReference>
<dbReference type="PROSITE" id="PS50112">
    <property type="entry name" value="PAS"/>
    <property type="match status" value="1"/>
</dbReference>
<evidence type="ECO:0000313" key="13">
    <source>
        <dbReference type="Proteomes" id="UP000315385"/>
    </source>
</evidence>
<dbReference type="InterPro" id="IPR013655">
    <property type="entry name" value="PAS_fold_3"/>
</dbReference>
<dbReference type="CDD" id="cd00130">
    <property type="entry name" value="PAS"/>
    <property type="match status" value="1"/>
</dbReference>
<feature type="domain" description="PAS" evidence="10">
    <location>
        <begin position="151"/>
        <end position="219"/>
    </location>
</feature>
<dbReference type="SUPFAM" id="SSF47384">
    <property type="entry name" value="Homodimeric domain of signal transducing histidine kinase"/>
    <property type="match status" value="1"/>
</dbReference>
<evidence type="ECO:0000259" key="11">
    <source>
        <dbReference type="PROSITE" id="PS50113"/>
    </source>
</evidence>
<evidence type="ECO:0000313" key="12">
    <source>
        <dbReference type="EMBL" id="TQQ79531.1"/>
    </source>
</evidence>
<dbReference type="Pfam" id="PF00072">
    <property type="entry name" value="Response_reg"/>
    <property type="match status" value="1"/>
</dbReference>
<dbReference type="InterPro" id="IPR050736">
    <property type="entry name" value="Sensor_HK_Regulatory"/>
</dbReference>
<dbReference type="Gene3D" id="3.40.50.2300">
    <property type="match status" value="1"/>
</dbReference>
<dbReference type="Gene3D" id="1.10.287.130">
    <property type="match status" value="1"/>
</dbReference>
<dbReference type="InterPro" id="IPR003594">
    <property type="entry name" value="HATPase_dom"/>
</dbReference>
<dbReference type="InterPro" id="IPR003661">
    <property type="entry name" value="HisK_dim/P_dom"/>
</dbReference>
<dbReference type="NCBIfam" id="TIGR00229">
    <property type="entry name" value="sensory_box"/>
    <property type="match status" value="1"/>
</dbReference>
<dbReference type="PROSITE" id="PS50109">
    <property type="entry name" value="HIS_KIN"/>
    <property type="match status" value="1"/>
</dbReference>
<dbReference type="Pfam" id="PF02518">
    <property type="entry name" value="HATPase_c"/>
    <property type="match status" value="1"/>
</dbReference>
<dbReference type="Pfam" id="PF08447">
    <property type="entry name" value="PAS_3"/>
    <property type="match status" value="1"/>
</dbReference>
<evidence type="ECO:0000256" key="3">
    <source>
        <dbReference type="ARBA" id="ARBA00022553"/>
    </source>
</evidence>
<dbReference type="PRINTS" id="PR00344">
    <property type="entry name" value="BCTRLSENSOR"/>
</dbReference>
<dbReference type="SMART" id="SM00091">
    <property type="entry name" value="PAS"/>
    <property type="match status" value="1"/>
</dbReference>
<dbReference type="InterPro" id="IPR001789">
    <property type="entry name" value="Sig_transdc_resp-reg_receiver"/>
</dbReference>
<dbReference type="Proteomes" id="UP000315385">
    <property type="component" value="Unassembled WGS sequence"/>
</dbReference>
<dbReference type="SMART" id="SM00086">
    <property type="entry name" value="PAC"/>
    <property type="match status" value="1"/>
</dbReference>
<name>A0A544QLR1_9EURY</name>
<dbReference type="Gene3D" id="3.30.450.20">
    <property type="entry name" value="PAS domain"/>
    <property type="match status" value="1"/>
</dbReference>
<protein>
    <recommendedName>
        <fullName evidence="2">histidine kinase</fullName>
        <ecNumber evidence="2">2.7.13.3</ecNumber>
    </recommendedName>
</protein>
<keyword evidence="5" id="KW-0418">Kinase</keyword>
<reference evidence="12 13" key="1">
    <citation type="submission" date="2019-02" db="EMBL/GenBank/DDBJ databases">
        <title>Halonotius sp. a new haloqrchaeon isolated from saline water.</title>
        <authorList>
            <person name="Duran-Viseras A."/>
            <person name="Sanchez-Porro C."/>
            <person name="Ventosa A."/>
        </authorList>
    </citation>
    <scope>NUCLEOTIDE SEQUENCE [LARGE SCALE GENOMIC DNA]</scope>
    <source>
        <strain evidence="12 13">F9-27</strain>
    </source>
</reference>
<dbReference type="EMBL" id="SESI01000003">
    <property type="protein sequence ID" value="TQQ79531.1"/>
    <property type="molecule type" value="Genomic_DNA"/>
</dbReference>
<evidence type="ECO:0000256" key="2">
    <source>
        <dbReference type="ARBA" id="ARBA00012438"/>
    </source>
</evidence>
<dbReference type="PROSITE" id="PS50110">
    <property type="entry name" value="RESPONSE_REGULATORY"/>
    <property type="match status" value="1"/>
</dbReference>
<comment type="caution">
    <text evidence="12">The sequence shown here is derived from an EMBL/GenBank/DDBJ whole genome shotgun (WGS) entry which is preliminary data.</text>
</comment>
<evidence type="ECO:0000256" key="1">
    <source>
        <dbReference type="ARBA" id="ARBA00000085"/>
    </source>
</evidence>
<evidence type="ECO:0000259" key="10">
    <source>
        <dbReference type="PROSITE" id="PS50112"/>
    </source>
</evidence>
<dbReference type="InterPro" id="IPR000700">
    <property type="entry name" value="PAS-assoc_C"/>
</dbReference>
<dbReference type="InterPro" id="IPR035965">
    <property type="entry name" value="PAS-like_dom_sf"/>
</dbReference>
<dbReference type="Pfam" id="PF00512">
    <property type="entry name" value="HisKA"/>
    <property type="match status" value="1"/>
</dbReference>
<dbReference type="InterPro" id="IPR036890">
    <property type="entry name" value="HATPase_C_sf"/>
</dbReference>
<organism evidence="12 13">
    <name type="scientific">Halonotius roseus</name>
    <dbReference type="NCBI Taxonomy" id="2511997"/>
    <lineage>
        <taxon>Archaea</taxon>
        <taxon>Methanobacteriati</taxon>
        <taxon>Methanobacteriota</taxon>
        <taxon>Stenosarchaea group</taxon>
        <taxon>Halobacteria</taxon>
        <taxon>Halobacteriales</taxon>
        <taxon>Haloferacaceae</taxon>
        <taxon>Halonotius</taxon>
    </lineage>
</organism>
<dbReference type="AlphaFoldDB" id="A0A544QLR1"/>
<feature type="domain" description="Response regulatory" evidence="9">
    <location>
        <begin position="20"/>
        <end position="136"/>
    </location>
</feature>
<comment type="catalytic activity">
    <reaction evidence="1">
        <text>ATP + protein L-histidine = ADP + protein N-phospho-L-histidine.</text>
        <dbReference type="EC" id="2.7.13.3"/>
    </reaction>
</comment>
<feature type="domain" description="PAC" evidence="11">
    <location>
        <begin position="226"/>
        <end position="276"/>
    </location>
</feature>
<accession>A0A544QLR1</accession>
<dbReference type="SUPFAM" id="SSF55785">
    <property type="entry name" value="PYP-like sensor domain (PAS domain)"/>
    <property type="match status" value="1"/>
</dbReference>
<evidence type="ECO:0000256" key="6">
    <source>
        <dbReference type="ARBA" id="ARBA00023012"/>
    </source>
</evidence>
<dbReference type="InterPro" id="IPR011006">
    <property type="entry name" value="CheY-like_superfamily"/>
</dbReference>
<dbReference type="Gene3D" id="3.30.565.10">
    <property type="entry name" value="Histidine kinase-like ATPase, C-terminal domain"/>
    <property type="match status" value="1"/>
</dbReference>
<dbReference type="SUPFAM" id="SSF52172">
    <property type="entry name" value="CheY-like"/>
    <property type="match status" value="1"/>
</dbReference>
<evidence type="ECO:0000259" key="9">
    <source>
        <dbReference type="PROSITE" id="PS50110"/>
    </source>
</evidence>